<proteinExistence type="predicted"/>
<organism evidence="1 2">
    <name type="scientific">Smallanthus sonchifolius</name>
    <dbReference type="NCBI Taxonomy" id="185202"/>
    <lineage>
        <taxon>Eukaryota</taxon>
        <taxon>Viridiplantae</taxon>
        <taxon>Streptophyta</taxon>
        <taxon>Embryophyta</taxon>
        <taxon>Tracheophyta</taxon>
        <taxon>Spermatophyta</taxon>
        <taxon>Magnoliopsida</taxon>
        <taxon>eudicotyledons</taxon>
        <taxon>Gunneridae</taxon>
        <taxon>Pentapetalae</taxon>
        <taxon>asterids</taxon>
        <taxon>campanulids</taxon>
        <taxon>Asterales</taxon>
        <taxon>Asteraceae</taxon>
        <taxon>Asteroideae</taxon>
        <taxon>Heliantheae alliance</taxon>
        <taxon>Millerieae</taxon>
        <taxon>Smallanthus</taxon>
    </lineage>
</organism>
<evidence type="ECO:0000313" key="1">
    <source>
        <dbReference type="EMBL" id="KAI3743734.1"/>
    </source>
</evidence>
<reference evidence="1 2" key="2">
    <citation type="journal article" date="2022" name="Mol. Ecol. Resour.">
        <title>The genomes of chicory, endive, great burdock and yacon provide insights into Asteraceae paleo-polyploidization history and plant inulin production.</title>
        <authorList>
            <person name="Fan W."/>
            <person name="Wang S."/>
            <person name="Wang H."/>
            <person name="Wang A."/>
            <person name="Jiang F."/>
            <person name="Liu H."/>
            <person name="Zhao H."/>
            <person name="Xu D."/>
            <person name="Zhang Y."/>
        </authorList>
    </citation>
    <scope>NUCLEOTIDE SEQUENCE [LARGE SCALE GENOMIC DNA]</scope>
    <source>
        <strain evidence="2">cv. Yunnan</strain>
        <tissue evidence="1">Leaves</tissue>
    </source>
</reference>
<dbReference type="EMBL" id="CM042036">
    <property type="protein sequence ID" value="KAI3743734.1"/>
    <property type="molecule type" value="Genomic_DNA"/>
</dbReference>
<dbReference type="Proteomes" id="UP001056120">
    <property type="component" value="Linkage Group LG19"/>
</dbReference>
<accession>A0ACB9DAV4</accession>
<name>A0ACB9DAV4_9ASTR</name>
<keyword evidence="2" id="KW-1185">Reference proteome</keyword>
<protein>
    <submittedName>
        <fullName evidence="1">Uncharacterized protein</fullName>
    </submittedName>
</protein>
<comment type="caution">
    <text evidence="1">The sequence shown here is derived from an EMBL/GenBank/DDBJ whole genome shotgun (WGS) entry which is preliminary data.</text>
</comment>
<evidence type="ECO:0000313" key="2">
    <source>
        <dbReference type="Proteomes" id="UP001056120"/>
    </source>
</evidence>
<sequence>MNSYFGLLVSITGLIVLLQFGNFVDCNKPQVPCYFIFGDSFVDSGNNNQLKSNWKANFPPYGIDFPKGHTGRFTNGRTFADIIGQFLGFDEFIPPYATATDDQISKGVNYASGGAGIQEITGSHNGDRASLDLQLIHHNSTISRIQNKTTFLKQCIYLINIGAHDFISNYYHLSNDRYYKASEIYKLDVYSDLLMQQYSRQLRTLYNLGGRKIVLFGLTQLGCSPYVVERYKPTGQACQLMVDDSIYVFNNRLKPLVDELNKEKSDARFIFINTTSILHRHEVAPVPPPSSPLATTIPARTDDTKLLARSCCPIDGDWACILNSVPCPSRSSSTYFDSVHHTEPTNIAIATRSYKALLPTDAYPYDIHHLTEV</sequence>
<gene>
    <name evidence="1" type="ORF">L1987_56799</name>
</gene>
<reference evidence="2" key="1">
    <citation type="journal article" date="2022" name="Mol. Ecol. Resour.">
        <title>The genomes of chicory, endive, great burdock and yacon provide insights into Asteraceae palaeo-polyploidization history and plant inulin production.</title>
        <authorList>
            <person name="Fan W."/>
            <person name="Wang S."/>
            <person name="Wang H."/>
            <person name="Wang A."/>
            <person name="Jiang F."/>
            <person name="Liu H."/>
            <person name="Zhao H."/>
            <person name="Xu D."/>
            <person name="Zhang Y."/>
        </authorList>
    </citation>
    <scope>NUCLEOTIDE SEQUENCE [LARGE SCALE GENOMIC DNA]</scope>
    <source>
        <strain evidence="2">cv. Yunnan</strain>
    </source>
</reference>